<name>A0A212JHB6_9BACT</name>
<dbReference type="GO" id="GO:0046081">
    <property type="term" value="P:dUTP catabolic process"/>
    <property type="evidence" value="ECO:0007669"/>
    <property type="project" value="InterPro"/>
</dbReference>
<gene>
    <name evidence="7" type="ORF">KM92DES2_11110</name>
</gene>
<dbReference type="PANTHER" id="PTHR11241:SF0">
    <property type="entry name" value="DEOXYURIDINE 5'-TRIPHOSPHATE NUCLEOTIDOHYDROLASE"/>
    <property type="match status" value="1"/>
</dbReference>
<reference evidence="7" key="1">
    <citation type="submission" date="2016-04" db="EMBL/GenBank/DDBJ databases">
        <authorList>
            <person name="Evans L.H."/>
            <person name="Alamgir A."/>
            <person name="Owens N."/>
            <person name="Weber N.D."/>
            <person name="Virtaneva K."/>
            <person name="Barbian K."/>
            <person name="Babar A."/>
            <person name="Rosenke K."/>
        </authorList>
    </citation>
    <scope>NUCLEOTIDE SEQUENCE</scope>
    <source>
        <strain evidence="7">92-2</strain>
    </source>
</reference>
<dbReference type="AlphaFoldDB" id="A0A212JHB6"/>
<dbReference type="SUPFAM" id="SSF51283">
    <property type="entry name" value="dUTPase-like"/>
    <property type="match status" value="1"/>
</dbReference>
<sequence>MHDDHAQQHAAEKANDLHEGMAPVDIAFVRPGARELYAQGQDDFLAPATSQSAGMDLRACLDTPEAVIPAGGRLKVSTGISVQPRAAGIAGFVYSRSGLGARDGITVAQGVGIIDPDYTGEILVFLLNTSGQERRIQNGERVAQLIFQPFVRPRWREVTELSATERGSGGFGHTGR</sequence>
<dbReference type="EC" id="3.6.1.23" evidence="2"/>
<dbReference type="InterPro" id="IPR033704">
    <property type="entry name" value="dUTPase_trimeric"/>
</dbReference>
<evidence type="ECO:0000256" key="3">
    <source>
        <dbReference type="ARBA" id="ARBA00022801"/>
    </source>
</evidence>
<dbReference type="GO" id="GO:0006226">
    <property type="term" value="P:dUMP biosynthetic process"/>
    <property type="evidence" value="ECO:0007669"/>
    <property type="project" value="InterPro"/>
</dbReference>
<evidence type="ECO:0000256" key="2">
    <source>
        <dbReference type="ARBA" id="ARBA00012379"/>
    </source>
</evidence>
<evidence type="ECO:0000259" key="6">
    <source>
        <dbReference type="Pfam" id="PF00692"/>
    </source>
</evidence>
<dbReference type="GO" id="GO:0000287">
    <property type="term" value="F:magnesium ion binding"/>
    <property type="evidence" value="ECO:0007669"/>
    <property type="project" value="InterPro"/>
</dbReference>
<dbReference type="PANTHER" id="PTHR11241">
    <property type="entry name" value="DEOXYURIDINE 5'-TRIPHOSPHATE NUCLEOTIDOHYDROLASE"/>
    <property type="match status" value="1"/>
</dbReference>
<accession>A0A212JHB6</accession>
<dbReference type="NCBIfam" id="TIGR00576">
    <property type="entry name" value="dut"/>
    <property type="match status" value="1"/>
</dbReference>
<protein>
    <recommendedName>
        <fullName evidence="2">dUTP diphosphatase</fullName>
        <ecNumber evidence="2">3.6.1.23</ecNumber>
    </recommendedName>
</protein>
<dbReference type="EMBL" id="FLUP01000001">
    <property type="protein sequence ID" value="SBV98849.1"/>
    <property type="molecule type" value="Genomic_DNA"/>
</dbReference>
<comment type="similarity">
    <text evidence="1">Belongs to the dUTPase family.</text>
</comment>
<organism evidence="7">
    <name type="scientific">uncultured Desulfovibrio sp</name>
    <dbReference type="NCBI Taxonomy" id="167968"/>
    <lineage>
        <taxon>Bacteria</taxon>
        <taxon>Pseudomonadati</taxon>
        <taxon>Thermodesulfobacteriota</taxon>
        <taxon>Desulfovibrionia</taxon>
        <taxon>Desulfovibrionales</taxon>
        <taxon>Desulfovibrionaceae</taxon>
        <taxon>Desulfovibrio</taxon>
        <taxon>environmental samples</taxon>
    </lineage>
</organism>
<dbReference type="InterPro" id="IPR036157">
    <property type="entry name" value="dUTPase-like_sf"/>
</dbReference>
<evidence type="ECO:0000256" key="5">
    <source>
        <dbReference type="ARBA" id="ARBA00047686"/>
    </source>
</evidence>
<dbReference type="InterPro" id="IPR008181">
    <property type="entry name" value="dUTPase"/>
</dbReference>
<feature type="domain" description="dUTPase-like" evidence="6">
    <location>
        <begin position="45"/>
        <end position="175"/>
    </location>
</feature>
<dbReference type="GO" id="GO:0004170">
    <property type="term" value="F:dUTP diphosphatase activity"/>
    <property type="evidence" value="ECO:0007669"/>
    <property type="project" value="UniProtKB-EC"/>
</dbReference>
<comment type="catalytic activity">
    <reaction evidence="5">
        <text>dUTP + H2O = dUMP + diphosphate + H(+)</text>
        <dbReference type="Rhea" id="RHEA:10248"/>
        <dbReference type="ChEBI" id="CHEBI:15377"/>
        <dbReference type="ChEBI" id="CHEBI:15378"/>
        <dbReference type="ChEBI" id="CHEBI:33019"/>
        <dbReference type="ChEBI" id="CHEBI:61555"/>
        <dbReference type="ChEBI" id="CHEBI:246422"/>
        <dbReference type="EC" id="3.6.1.23"/>
    </reaction>
</comment>
<keyword evidence="4" id="KW-0546">Nucleotide metabolism</keyword>
<proteinExistence type="inferred from homology"/>
<evidence type="ECO:0000256" key="1">
    <source>
        <dbReference type="ARBA" id="ARBA00006581"/>
    </source>
</evidence>
<evidence type="ECO:0000256" key="4">
    <source>
        <dbReference type="ARBA" id="ARBA00023080"/>
    </source>
</evidence>
<keyword evidence="3 7" id="KW-0378">Hydrolase</keyword>
<dbReference type="Gene3D" id="2.70.40.10">
    <property type="match status" value="1"/>
</dbReference>
<dbReference type="CDD" id="cd07557">
    <property type="entry name" value="trimeric_dUTPase"/>
    <property type="match status" value="1"/>
</dbReference>
<evidence type="ECO:0000313" key="7">
    <source>
        <dbReference type="EMBL" id="SBV98849.1"/>
    </source>
</evidence>
<dbReference type="Pfam" id="PF00692">
    <property type="entry name" value="dUTPase"/>
    <property type="match status" value="1"/>
</dbReference>
<dbReference type="NCBIfam" id="NF001862">
    <property type="entry name" value="PRK00601.1"/>
    <property type="match status" value="1"/>
</dbReference>
<dbReference type="InterPro" id="IPR029054">
    <property type="entry name" value="dUTPase-like"/>
</dbReference>